<dbReference type="Pfam" id="PF03881">
    <property type="entry name" value="Fructosamin_kin"/>
    <property type="match status" value="1"/>
</dbReference>
<evidence type="ECO:0000256" key="1">
    <source>
        <dbReference type="ARBA" id="ARBA00011961"/>
    </source>
</evidence>
<dbReference type="GO" id="GO:0102193">
    <property type="term" value="F:protein-ribulosamine 3-kinase activity"/>
    <property type="evidence" value="ECO:0007669"/>
    <property type="project" value="UniProtKB-EC"/>
</dbReference>
<reference evidence="4 5" key="1">
    <citation type="submission" date="2018-06" db="EMBL/GenBank/DDBJ databases">
        <title>Genome analysis of cellulolytic fungus Trichoderma lentiforme CFAM-422.</title>
        <authorList>
            <person name="Steindorff A.S."/>
            <person name="Formighieri E.F."/>
            <person name="Midorikawa G.E.O."/>
            <person name="Tamietti M.S."/>
            <person name="Ramos E.Z."/>
            <person name="Silva A.S."/>
            <person name="Bon E.P.S."/>
            <person name="Mendes T.D."/>
            <person name="Damaso M.C.T."/>
            <person name="Favaro L.C.L."/>
        </authorList>
    </citation>
    <scope>NUCLEOTIDE SEQUENCE [LARGE SCALE GENOMIC DNA]</scope>
    <source>
        <strain evidence="4 5">CFAM-422</strain>
    </source>
</reference>
<dbReference type="Gene3D" id="3.90.1200.10">
    <property type="match status" value="1"/>
</dbReference>
<dbReference type="EMBL" id="QLNT01000008">
    <property type="protein sequence ID" value="KAF3072530.1"/>
    <property type="molecule type" value="Genomic_DNA"/>
</dbReference>
<dbReference type="PANTHER" id="PTHR12149:SF8">
    <property type="entry name" value="PROTEIN-RIBULOSAMINE 3-KINASE"/>
    <property type="match status" value="1"/>
</dbReference>
<comment type="catalytic activity">
    <reaction evidence="2">
        <text>N(6)-D-ribulosyl-L-lysyl-[protein] + ATP = N(6)-(3-O-phospho-D-ribulosyl)-L-lysyl-[protein] + ADP + H(+)</text>
        <dbReference type="Rhea" id="RHEA:48432"/>
        <dbReference type="Rhea" id="RHEA-COMP:12103"/>
        <dbReference type="Rhea" id="RHEA-COMP:12104"/>
        <dbReference type="ChEBI" id="CHEBI:15378"/>
        <dbReference type="ChEBI" id="CHEBI:30616"/>
        <dbReference type="ChEBI" id="CHEBI:90418"/>
        <dbReference type="ChEBI" id="CHEBI:90420"/>
        <dbReference type="ChEBI" id="CHEBI:456216"/>
        <dbReference type="EC" id="2.7.1.172"/>
    </reaction>
    <physiologicalReaction direction="left-to-right" evidence="2">
        <dbReference type="Rhea" id="RHEA:48433"/>
    </physiologicalReaction>
</comment>
<dbReference type="GO" id="GO:0016301">
    <property type="term" value="F:kinase activity"/>
    <property type="evidence" value="ECO:0007669"/>
    <property type="project" value="UniProtKB-UniRule"/>
</dbReference>
<keyword evidence="3" id="KW-0808">Transferase</keyword>
<name>A0A9P4XHD9_9HYPO</name>
<gene>
    <name evidence="4" type="ORF">CFAM422_005187</name>
</gene>
<dbReference type="EC" id="2.7.1.172" evidence="1"/>
<dbReference type="Proteomes" id="UP000801864">
    <property type="component" value="Unassembled WGS sequence"/>
</dbReference>
<proteinExistence type="inferred from homology"/>
<organism evidence="4 5">
    <name type="scientific">Trichoderma lentiforme</name>
    <dbReference type="NCBI Taxonomy" id="1567552"/>
    <lineage>
        <taxon>Eukaryota</taxon>
        <taxon>Fungi</taxon>
        <taxon>Dikarya</taxon>
        <taxon>Ascomycota</taxon>
        <taxon>Pezizomycotina</taxon>
        <taxon>Sordariomycetes</taxon>
        <taxon>Hypocreomycetidae</taxon>
        <taxon>Hypocreales</taxon>
        <taxon>Hypocreaceae</taxon>
        <taxon>Trichoderma</taxon>
    </lineage>
</organism>
<comment type="caution">
    <text evidence="4">The sequence shown here is derived from an EMBL/GenBank/DDBJ whole genome shotgun (WGS) entry which is preliminary data.</text>
</comment>
<evidence type="ECO:0000313" key="5">
    <source>
        <dbReference type="Proteomes" id="UP000801864"/>
    </source>
</evidence>
<comment type="similarity">
    <text evidence="3">Belongs to the fructosamine kinase family.</text>
</comment>
<dbReference type="PIRSF" id="PIRSF006221">
    <property type="entry name" value="Ketosamine-3-kinase"/>
    <property type="match status" value="1"/>
</dbReference>
<dbReference type="PANTHER" id="PTHR12149">
    <property type="entry name" value="FRUCTOSAMINE 3 KINASE-RELATED PROTEIN"/>
    <property type="match status" value="1"/>
</dbReference>
<dbReference type="SUPFAM" id="SSF56112">
    <property type="entry name" value="Protein kinase-like (PK-like)"/>
    <property type="match status" value="1"/>
</dbReference>
<evidence type="ECO:0000256" key="2">
    <source>
        <dbReference type="ARBA" id="ARBA00048655"/>
    </source>
</evidence>
<dbReference type="AlphaFoldDB" id="A0A9P4XHD9"/>
<sequence>MVTLDEATDVQGKGPQVDLSILAVIREVAEVVEFAGIRDGDSAWAKRLRLKVRHTDGSEECYFIKVSVNQEGKEALKGEFESTLAIHIINPSLCPKPIGWGTFETDSNSHFYICNFYNFTGSMPEPTSFCENLAQLHLSSRPLSPNNQFGFHCRTYNGNLPQENIWSDRWELFFADGLRDVLKIRLKRAGRSLELEALEPALFDKVIPRLLRPLESGGRQIQPSLVHGDLWYGNTGVVSGDVEKSIIYDPSSFWAHNEYELGNWRPRRNKFTSVYFEEYLSHIRPSEPKEDFEDRNALYAVKFNLQAAAIFPDNEVYLQMAMKDIEMLVAKYPLGYQ</sequence>
<evidence type="ECO:0000256" key="3">
    <source>
        <dbReference type="PIRNR" id="PIRNR006221"/>
    </source>
</evidence>
<keyword evidence="5" id="KW-1185">Reference proteome</keyword>
<accession>A0A9P4XHD9</accession>
<keyword evidence="3" id="KW-0418">Kinase</keyword>
<protein>
    <recommendedName>
        <fullName evidence="1">protein-ribulosamine 3-kinase</fullName>
        <ecNumber evidence="1">2.7.1.172</ecNumber>
    </recommendedName>
</protein>
<dbReference type="InterPro" id="IPR016477">
    <property type="entry name" value="Fructo-/Ketosamine-3-kinase"/>
</dbReference>
<evidence type="ECO:0000313" key="4">
    <source>
        <dbReference type="EMBL" id="KAF3072530.1"/>
    </source>
</evidence>
<dbReference type="InterPro" id="IPR011009">
    <property type="entry name" value="Kinase-like_dom_sf"/>
</dbReference>